<keyword evidence="5" id="KW-0333">Golgi apparatus</keyword>
<protein>
    <submittedName>
        <fullName evidence="10">LARGE xylosyl- and glucuronyltransferase 1 like protein</fullName>
    </submittedName>
</protein>
<dbReference type="Gene3D" id="3.90.550.10">
    <property type="entry name" value="Spore Coat Polysaccharide Biosynthesis Protein SpsA, Chain A"/>
    <property type="match status" value="1"/>
</dbReference>
<keyword evidence="9" id="KW-0732">Signal</keyword>
<dbReference type="AlphaFoldDB" id="A0A8T0E4N2"/>
<reference evidence="10" key="1">
    <citation type="journal article" date="2020" name="bioRxiv">
        <title>Chromosome-level reference genome of the European wasp spider Argiope bruennichi: a resource for studies on range expansion and evolutionary adaptation.</title>
        <authorList>
            <person name="Sheffer M.M."/>
            <person name="Hoppe A."/>
            <person name="Krehenwinkel H."/>
            <person name="Uhl G."/>
            <person name="Kuss A.W."/>
            <person name="Jensen L."/>
            <person name="Jensen C."/>
            <person name="Gillespie R.G."/>
            <person name="Hoff K.J."/>
            <person name="Prost S."/>
        </authorList>
    </citation>
    <scope>NUCLEOTIDE SEQUENCE</scope>
</reference>
<keyword evidence="7" id="KW-0325">Glycoprotein</keyword>
<evidence type="ECO:0000256" key="5">
    <source>
        <dbReference type="ARBA" id="ARBA00023034"/>
    </source>
</evidence>
<dbReference type="GO" id="GO:0000139">
    <property type="term" value="C:Golgi membrane"/>
    <property type="evidence" value="ECO:0007669"/>
    <property type="project" value="UniProtKB-SubCell"/>
</dbReference>
<gene>
    <name evidence="10" type="ORF">HNY73_022484</name>
</gene>
<comment type="subcellular location">
    <subcellularLocation>
        <location evidence="1">Golgi apparatus membrane</location>
        <topology evidence="1">Single-pass type II membrane protein</topology>
    </subcellularLocation>
</comment>
<evidence type="ECO:0000256" key="3">
    <source>
        <dbReference type="ARBA" id="ARBA00022968"/>
    </source>
</evidence>
<dbReference type="GO" id="GO:0035269">
    <property type="term" value="P:protein O-linked glycosylation via mannose"/>
    <property type="evidence" value="ECO:0007669"/>
    <property type="project" value="TreeGrafter"/>
</dbReference>
<reference evidence="10" key="2">
    <citation type="submission" date="2020-06" db="EMBL/GenBank/DDBJ databases">
        <authorList>
            <person name="Sheffer M."/>
        </authorList>
    </citation>
    <scope>NUCLEOTIDE SEQUENCE</scope>
</reference>
<dbReference type="GO" id="GO:0042285">
    <property type="term" value="F:xylosyltransferase activity"/>
    <property type="evidence" value="ECO:0007669"/>
    <property type="project" value="TreeGrafter"/>
</dbReference>
<evidence type="ECO:0000256" key="9">
    <source>
        <dbReference type="SAM" id="SignalP"/>
    </source>
</evidence>
<evidence type="ECO:0000313" key="11">
    <source>
        <dbReference type="Proteomes" id="UP000807504"/>
    </source>
</evidence>
<evidence type="ECO:0000256" key="8">
    <source>
        <dbReference type="SAM" id="Coils"/>
    </source>
</evidence>
<dbReference type="InterPro" id="IPR029044">
    <property type="entry name" value="Nucleotide-diphossugar_trans"/>
</dbReference>
<organism evidence="10 11">
    <name type="scientific">Argiope bruennichi</name>
    <name type="common">Wasp spider</name>
    <name type="synonym">Aranea bruennichi</name>
    <dbReference type="NCBI Taxonomy" id="94029"/>
    <lineage>
        <taxon>Eukaryota</taxon>
        <taxon>Metazoa</taxon>
        <taxon>Ecdysozoa</taxon>
        <taxon>Arthropoda</taxon>
        <taxon>Chelicerata</taxon>
        <taxon>Arachnida</taxon>
        <taxon>Araneae</taxon>
        <taxon>Araneomorphae</taxon>
        <taxon>Entelegynae</taxon>
        <taxon>Araneoidea</taxon>
        <taxon>Araneidae</taxon>
        <taxon>Argiope</taxon>
    </lineage>
</organism>
<name>A0A8T0E4N2_ARGBR</name>
<evidence type="ECO:0000256" key="7">
    <source>
        <dbReference type="ARBA" id="ARBA00023180"/>
    </source>
</evidence>
<dbReference type="CDD" id="cd06431">
    <property type="entry name" value="GT8_LARGE_C"/>
    <property type="match status" value="1"/>
</dbReference>
<dbReference type="Pfam" id="PF13896">
    <property type="entry name" value="Glyco_transf_49"/>
    <property type="match status" value="1"/>
</dbReference>
<dbReference type="PANTHER" id="PTHR12270:SF25">
    <property type="entry name" value="GLYCOSYLTRANSFERASE-LIKE PROTEIN LARGE"/>
    <property type="match status" value="1"/>
</dbReference>
<feature type="chain" id="PRO_5035924962" evidence="9">
    <location>
        <begin position="27"/>
        <end position="568"/>
    </location>
</feature>
<keyword evidence="4" id="KW-1133">Transmembrane helix</keyword>
<proteinExistence type="predicted"/>
<dbReference type="SUPFAM" id="SSF53448">
    <property type="entry name" value="Nucleotide-diphospho-sugar transferases"/>
    <property type="match status" value="1"/>
</dbReference>
<keyword evidence="8" id="KW-0175">Coiled coil</keyword>
<accession>A0A8T0E4N2</accession>
<dbReference type="InterPro" id="IPR051292">
    <property type="entry name" value="Xyl/GlcA_transferase"/>
</dbReference>
<dbReference type="Pfam" id="PF01501">
    <property type="entry name" value="Glyco_transf_8"/>
    <property type="match status" value="1"/>
</dbReference>
<feature type="signal peptide" evidence="9">
    <location>
        <begin position="1"/>
        <end position="26"/>
    </location>
</feature>
<dbReference type="PANTHER" id="PTHR12270">
    <property type="entry name" value="GLYCOSYLTRANSFERASE-RELATED"/>
    <property type="match status" value="1"/>
</dbReference>
<dbReference type="Proteomes" id="UP000807504">
    <property type="component" value="Unassembled WGS sequence"/>
</dbReference>
<keyword evidence="2" id="KW-0812">Transmembrane</keyword>
<feature type="coiled-coil region" evidence="8">
    <location>
        <begin position="42"/>
        <end position="69"/>
    </location>
</feature>
<evidence type="ECO:0000256" key="1">
    <source>
        <dbReference type="ARBA" id="ARBA00004323"/>
    </source>
</evidence>
<evidence type="ECO:0000256" key="4">
    <source>
        <dbReference type="ARBA" id="ARBA00022989"/>
    </source>
</evidence>
<evidence type="ECO:0000256" key="2">
    <source>
        <dbReference type="ARBA" id="ARBA00022692"/>
    </source>
</evidence>
<sequence>MRKRRVVVFSVACCLPALFLLYLASSDEDMGADNFLGFTRREAKLAERVREVEEQNQLLRRQLSISQNHLLSVMSENQNDSQTFGTKEEESSQKTVLCANQEPEVPKCEVIHIAIVCAGYNSSRSVVTLIKSILFYRKNPLHFHFIADSVAQLILQTLVSTWNVPGVDVSFYLADNLQAEVSWIPNKHYSGVYGLMKLVLPRALPETLEKVIVLDTDVTFATDIAELWRIFRKLSAKQAIGLVENQSDWYLGKLWKNHRPWPALGRGFNTGVILLHLKKLRDISWMQMWRLIAEKELLSMLSTSLADQDIFNAVLKQHPYLIYKLPCQWNVQLSDNTLSEICYTEVQDLKVIHWNSPKKLKVKNKHVEFFRNLYLTFLEYDGNLLRRELIGCNNSKVTHVQEAALIVPAFETQRYRLTFPKSKAELLSMLDMGTLFTFRYHVWTRGHAPTNYAKWRTATTPYRVQWELDFEPYIVVRRDVPEYDRRFVGFGWNKVSHIMELYAQGYEFVVLPNAFIVHMPHAPSFDIAKFRSSSQYRKCLKVLKTEFVRDISRRYGKQFSAEKKKLSR</sequence>
<dbReference type="InterPro" id="IPR002495">
    <property type="entry name" value="Glyco_trans_8"/>
</dbReference>
<keyword evidence="3" id="KW-0735">Signal-anchor</keyword>
<keyword evidence="11" id="KW-1185">Reference proteome</keyword>
<evidence type="ECO:0000256" key="6">
    <source>
        <dbReference type="ARBA" id="ARBA00023136"/>
    </source>
</evidence>
<dbReference type="FunFam" id="3.90.550.10:FF:000016">
    <property type="entry name" value="LARGE xylosyl- and glucuronyltransferase 2"/>
    <property type="match status" value="1"/>
</dbReference>
<evidence type="ECO:0000313" key="10">
    <source>
        <dbReference type="EMBL" id="KAF8764410.1"/>
    </source>
</evidence>
<dbReference type="EMBL" id="JABXBU010002231">
    <property type="protein sequence ID" value="KAF8764410.1"/>
    <property type="molecule type" value="Genomic_DNA"/>
</dbReference>
<keyword evidence="6" id="KW-0472">Membrane</keyword>
<dbReference type="GO" id="GO:0015020">
    <property type="term" value="F:glucuronosyltransferase activity"/>
    <property type="evidence" value="ECO:0007669"/>
    <property type="project" value="TreeGrafter"/>
</dbReference>
<comment type="caution">
    <text evidence="10">The sequence shown here is derived from an EMBL/GenBank/DDBJ whole genome shotgun (WGS) entry which is preliminary data.</text>
</comment>